<dbReference type="InterPro" id="IPR010195">
    <property type="entry name" value="Uncharacterised_peroxidase-rel"/>
</dbReference>
<evidence type="ECO:0000313" key="2">
    <source>
        <dbReference type="Proteomes" id="UP000310314"/>
    </source>
</evidence>
<accession>A0A5S3PQ43</accession>
<comment type="caution">
    <text evidence="1">The sequence shown here is derived from an EMBL/GenBank/DDBJ whole genome shotgun (WGS) entry which is preliminary data.</text>
</comment>
<keyword evidence="1" id="KW-0560">Oxidoreductase</keyword>
<dbReference type="NCBIfam" id="TIGR01926">
    <property type="entry name" value="peroxid_rel"/>
    <property type="match status" value="1"/>
</dbReference>
<dbReference type="EMBL" id="VATY01000002">
    <property type="protein sequence ID" value="TMM56822.1"/>
    <property type="molecule type" value="Genomic_DNA"/>
</dbReference>
<dbReference type="AlphaFoldDB" id="A0A5S3PQ43"/>
<dbReference type="SUPFAM" id="SSF69118">
    <property type="entry name" value="AhpD-like"/>
    <property type="match status" value="1"/>
</dbReference>
<dbReference type="PANTHER" id="PTHR35446">
    <property type="entry name" value="SI:CH211-175M2.5"/>
    <property type="match status" value="1"/>
</dbReference>
<dbReference type="InterPro" id="IPR029032">
    <property type="entry name" value="AhpD-like"/>
</dbReference>
<dbReference type="RefSeq" id="WP_138657806.1">
    <property type="nucleotide sequence ID" value="NZ_VATY01000002.1"/>
</dbReference>
<dbReference type="Proteomes" id="UP000310314">
    <property type="component" value="Unassembled WGS sequence"/>
</dbReference>
<organism evidence="1 2">
    <name type="scientific">Maribacter algarum</name>
    <name type="common">ex Zhang et al. 2020</name>
    <dbReference type="NCBI Taxonomy" id="2578118"/>
    <lineage>
        <taxon>Bacteria</taxon>
        <taxon>Pseudomonadati</taxon>
        <taxon>Bacteroidota</taxon>
        <taxon>Flavobacteriia</taxon>
        <taxon>Flavobacteriales</taxon>
        <taxon>Flavobacteriaceae</taxon>
        <taxon>Maribacter</taxon>
    </lineage>
</organism>
<gene>
    <name evidence="1" type="ORF">FEE95_09990</name>
</gene>
<reference evidence="1 2" key="1">
    <citation type="submission" date="2019-05" db="EMBL/GenBank/DDBJ databases">
        <authorList>
            <person name="Zhang J.-Y."/>
            <person name="Feg X."/>
            <person name="Du Z.-J."/>
        </authorList>
    </citation>
    <scope>NUCLEOTIDE SEQUENCE [LARGE SCALE GENOMIC DNA]</scope>
    <source>
        <strain evidence="1 2">RZ26</strain>
    </source>
</reference>
<name>A0A5S3PQ43_9FLAO</name>
<dbReference type="PANTHER" id="PTHR35446:SF2">
    <property type="entry name" value="CARBOXYMUCONOLACTONE DECARBOXYLASE-LIKE DOMAIN-CONTAINING PROTEIN"/>
    <property type="match status" value="1"/>
</dbReference>
<proteinExistence type="predicted"/>
<dbReference type="Gene3D" id="1.20.1290.10">
    <property type="entry name" value="AhpD-like"/>
    <property type="match status" value="1"/>
</dbReference>
<keyword evidence="1" id="KW-0575">Peroxidase</keyword>
<evidence type="ECO:0000313" key="1">
    <source>
        <dbReference type="EMBL" id="TMM56822.1"/>
    </source>
</evidence>
<keyword evidence="2" id="KW-1185">Reference proteome</keyword>
<sequence length="201" mass="22695">MSWIKTIDFDKAEGKLKSLYKRVKGPNNNVDNVLKIHSLRPHTLEGHMVLYKAVLHHSANTLPKWYLEALGCYVSNLNNCDYCFDHHFAGLQRLLNDDAKSNQFLEAVKNDALDSFLDVKFTKGANYAKKLTMNVQSIIKEDFSKLNKSGFSEGEILEINQVVSYFNYVNRSVIGLGANTKGDILGLSPNQNDDPDNWGHS</sequence>
<dbReference type="OrthoDB" id="9808310at2"/>
<dbReference type="GO" id="GO:0004601">
    <property type="term" value="F:peroxidase activity"/>
    <property type="evidence" value="ECO:0007669"/>
    <property type="project" value="UniProtKB-KW"/>
</dbReference>
<protein>
    <submittedName>
        <fullName evidence="1">Peroxidase-related enzyme</fullName>
    </submittedName>
</protein>